<comment type="caution">
    <text evidence="1">The sequence shown here is derived from an EMBL/GenBank/DDBJ whole genome shotgun (WGS) entry which is preliminary data.</text>
</comment>
<dbReference type="Proteomes" id="UP000077271">
    <property type="component" value="Unassembled WGS sequence"/>
</dbReference>
<dbReference type="AlphaFoldDB" id="A0A177KSB9"/>
<name>A0A177KSB9_9BACI</name>
<evidence type="ECO:0000313" key="2">
    <source>
        <dbReference type="Proteomes" id="UP000077271"/>
    </source>
</evidence>
<gene>
    <name evidence="1" type="ORF">AWH48_06050</name>
</gene>
<proteinExistence type="predicted"/>
<dbReference type="EMBL" id="LQWZ01000023">
    <property type="protein sequence ID" value="OAH56228.1"/>
    <property type="molecule type" value="Genomic_DNA"/>
</dbReference>
<sequence>MFQYDDRLGISIPILIREWTEYRLEEQQLIMHKWETERGTIPDRIQELERSINEKQDALNNEDSFAASCQLNTEISELASIINDLWLWFRTVPDVNGVDARQKIHS</sequence>
<dbReference type="RefSeq" id="WP_018394160.1">
    <property type="nucleotide sequence ID" value="NZ_LQWZ01000023.1"/>
</dbReference>
<organism evidence="1 2">
    <name type="scientific">Domibacillus aminovorans</name>
    <dbReference type="NCBI Taxonomy" id="29332"/>
    <lineage>
        <taxon>Bacteria</taxon>
        <taxon>Bacillati</taxon>
        <taxon>Bacillota</taxon>
        <taxon>Bacilli</taxon>
        <taxon>Bacillales</taxon>
        <taxon>Bacillaceae</taxon>
        <taxon>Domibacillus</taxon>
    </lineage>
</organism>
<protein>
    <submittedName>
        <fullName evidence="1">Uncharacterized protein</fullName>
    </submittedName>
</protein>
<evidence type="ECO:0000313" key="1">
    <source>
        <dbReference type="EMBL" id="OAH56228.1"/>
    </source>
</evidence>
<accession>A0A177KSB9</accession>
<reference evidence="1 2" key="1">
    <citation type="submission" date="2016-01" db="EMBL/GenBank/DDBJ databases">
        <title>Investigation of taxonomic status of Bacillus aminovorans.</title>
        <authorList>
            <person name="Verma A."/>
            <person name="Pal Y."/>
            <person name="Krishnamurthi S."/>
        </authorList>
    </citation>
    <scope>NUCLEOTIDE SEQUENCE [LARGE SCALE GENOMIC DNA]</scope>
    <source>
        <strain evidence="1 2">DSM 4337</strain>
    </source>
</reference>